<evidence type="ECO:0000313" key="4">
    <source>
        <dbReference type="Proteomes" id="UP001161094"/>
    </source>
</evidence>
<dbReference type="RefSeq" id="WP_259252653.1">
    <property type="nucleotide sequence ID" value="NZ_CBFGSQ010000100.1"/>
</dbReference>
<gene>
    <name evidence="3" type="ORF">N5D93_09650</name>
</gene>
<dbReference type="GO" id="GO:0030288">
    <property type="term" value="C:outer membrane-bounded periplasmic space"/>
    <property type="evidence" value="ECO:0007669"/>
    <property type="project" value="TreeGrafter"/>
</dbReference>
<accession>A0AA42IWM8</accession>
<organism evidence="3 4">
    <name type="scientific">Achromobacter spanius</name>
    <dbReference type="NCBI Taxonomy" id="217203"/>
    <lineage>
        <taxon>Bacteria</taxon>
        <taxon>Pseudomonadati</taxon>
        <taxon>Pseudomonadota</taxon>
        <taxon>Betaproteobacteria</taxon>
        <taxon>Burkholderiales</taxon>
        <taxon>Alcaligenaceae</taxon>
        <taxon>Achromobacter</taxon>
    </lineage>
</organism>
<dbReference type="EMBL" id="JAOCDZ010000005">
    <property type="protein sequence ID" value="MDH0736071.1"/>
    <property type="molecule type" value="Genomic_DNA"/>
</dbReference>
<dbReference type="Gene3D" id="3.40.190.10">
    <property type="entry name" value="Periplasmic binding protein-like II"/>
    <property type="match status" value="2"/>
</dbReference>
<proteinExistence type="predicted"/>
<dbReference type="SUPFAM" id="SSF53850">
    <property type="entry name" value="Periplasmic binding protein-like II"/>
    <property type="match status" value="1"/>
</dbReference>
<name>A0AA42IWM8_9BURK</name>
<keyword evidence="1 2" id="KW-0732">Signal</keyword>
<evidence type="ECO:0000256" key="2">
    <source>
        <dbReference type="SAM" id="SignalP"/>
    </source>
</evidence>
<dbReference type="Pfam" id="PF13416">
    <property type="entry name" value="SBP_bac_8"/>
    <property type="match status" value="1"/>
</dbReference>
<evidence type="ECO:0000256" key="1">
    <source>
        <dbReference type="ARBA" id="ARBA00022729"/>
    </source>
</evidence>
<sequence length="383" mass="41357">MHSALAWVGRLLGATAFLSVATVAAMATVSNATAAEVSRDGLTLGPADSKNVLILHASNSVQVFKGVLEDFGRLNPGVRLEYTELSTQQLYQDTVARAQDDATAKRGPDLIISSAMDLQTKLVNDGYAQRHVSPETRALPAWANWRDEVFSIGTDPIVMVYNTKKLAAARVPHTRRALLSLLQAPDRPLANSISTYDVQGSGIGYLAATQDTRLDSMAGALLAAFGRNGVTTHESTEDALDKLERGEITLAYNLLESYTRHRIDQGAPLAIIYPQDYTLMLSRSAIIPKQASRGDLGALLLDYLLSPRGQEMLAKQSGMRPVNASVVPAAGIRPMALGVGLLVYLDALKKRHFLDLWRAAILPTGEPPRPDGNVPVHTHQAVH</sequence>
<protein>
    <submittedName>
        <fullName evidence="3">ABC transporter substrate-binding protein</fullName>
    </submittedName>
</protein>
<reference evidence="3" key="1">
    <citation type="submission" date="2022-09" db="EMBL/GenBank/DDBJ databases">
        <title>Intensive care unit water sources are persistently colonized with multi-drug resistant bacteria and are the site of extensive horizontal gene transfer of antibiotic resistance genes.</title>
        <authorList>
            <person name="Diorio-Toth L."/>
        </authorList>
    </citation>
    <scope>NUCLEOTIDE SEQUENCE</scope>
    <source>
        <strain evidence="3">GD03843</strain>
    </source>
</reference>
<feature type="signal peptide" evidence="2">
    <location>
        <begin position="1"/>
        <end position="34"/>
    </location>
</feature>
<dbReference type="PANTHER" id="PTHR30006:SF25">
    <property type="entry name" value="PHOSPHOGLYCERATE TRANSPORT REGULATORY PROTEIN PGTC"/>
    <property type="match status" value="1"/>
</dbReference>
<dbReference type="PANTHER" id="PTHR30006">
    <property type="entry name" value="THIAMINE-BINDING PERIPLASMIC PROTEIN-RELATED"/>
    <property type="match status" value="1"/>
</dbReference>
<dbReference type="AlphaFoldDB" id="A0AA42IWM8"/>
<dbReference type="InterPro" id="IPR006059">
    <property type="entry name" value="SBP"/>
</dbReference>
<dbReference type="Proteomes" id="UP001161094">
    <property type="component" value="Unassembled WGS sequence"/>
</dbReference>
<evidence type="ECO:0000313" key="3">
    <source>
        <dbReference type="EMBL" id="MDH0736071.1"/>
    </source>
</evidence>
<comment type="caution">
    <text evidence="3">The sequence shown here is derived from an EMBL/GenBank/DDBJ whole genome shotgun (WGS) entry which is preliminary data.</text>
</comment>
<feature type="chain" id="PRO_5041384473" evidence="2">
    <location>
        <begin position="35"/>
        <end position="383"/>
    </location>
</feature>